<dbReference type="EMBL" id="JTDY01007298">
    <property type="protein sequence ID" value="KOB65314.1"/>
    <property type="molecule type" value="Genomic_DNA"/>
</dbReference>
<evidence type="ECO:0000256" key="5">
    <source>
        <dbReference type="SAM" id="SignalP"/>
    </source>
</evidence>
<gene>
    <name evidence="6" type="ORF">OBRU01_22209</name>
</gene>
<evidence type="ECO:0000256" key="2">
    <source>
        <dbReference type="ARBA" id="ARBA00022692"/>
    </source>
</evidence>
<comment type="subcellular location">
    <subcellularLocation>
        <location evidence="1">Membrane</location>
        <topology evidence="1">Multi-pass membrane protein</topology>
    </subcellularLocation>
</comment>
<reference evidence="6 7" key="1">
    <citation type="journal article" date="2015" name="Genome Biol. Evol.">
        <title>The genome of winter moth (Operophtera brumata) provides a genomic perspective on sexual dimorphism and phenology.</title>
        <authorList>
            <person name="Derks M.F."/>
            <person name="Smit S."/>
            <person name="Salis L."/>
            <person name="Schijlen E."/>
            <person name="Bossers A."/>
            <person name="Mateman C."/>
            <person name="Pijl A.S."/>
            <person name="de Ridder D."/>
            <person name="Groenen M.A."/>
            <person name="Visser M.E."/>
            <person name="Megens H.J."/>
        </authorList>
    </citation>
    <scope>NUCLEOTIDE SEQUENCE [LARGE SCALE GENOMIC DNA]</scope>
    <source>
        <strain evidence="6">WM2013NL</strain>
        <tissue evidence="6">Head and thorax</tissue>
    </source>
</reference>
<dbReference type="InterPro" id="IPR027359">
    <property type="entry name" value="Volt_channel_dom_sf"/>
</dbReference>
<keyword evidence="7" id="KW-1185">Reference proteome</keyword>
<accession>A0A0L7KQQ9</accession>
<evidence type="ECO:0000256" key="1">
    <source>
        <dbReference type="ARBA" id="ARBA00004141"/>
    </source>
</evidence>
<name>A0A0L7KQQ9_OPEBR</name>
<dbReference type="STRING" id="104452.A0A0L7KQQ9"/>
<keyword evidence="2" id="KW-0812">Transmembrane</keyword>
<feature type="non-terminal residue" evidence="6">
    <location>
        <position position="1"/>
    </location>
</feature>
<feature type="signal peptide" evidence="5">
    <location>
        <begin position="1"/>
        <end position="18"/>
    </location>
</feature>
<proteinExistence type="predicted"/>
<evidence type="ECO:0000313" key="6">
    <source>
        <dbReference type="EMBL" id="KOB65314.1"/>
    </source>
</evidence>
<dbReference type="AlphaFoldDB" id="A0A0L7KQQ9"/>
<comment type="caution">
    <text evidence="6">The sequence shown here is derived from an EMBL/GenBank/DDBJ whole genome shotgun (WGS) entry which is preliminary data.</text>
</comment>
<dbReference type="GO" id="GO:0016020">
    <property type="term" value="C:membrane"/>
    <property type="evidence" value="ECO:0007669"/>
    <property type="project" value="UniProtKB-SubCell"/>
</dbReference>
<keyword evidence="4" id="KW-0472">Membrane</keyword>
<feature type="non-terminal residue" evidence="6">
    <location>
        <position position="66"/>
    </location>
</feature>
<feature type="chain" id="PRO_5005572806" evidence="5">
    <location>
        <begin position="19"/>
        <end position="66"/>
    </location>
</feature>
<dbReference type="Proteomes" id="UP000037510">
    <property type="component" value="Unassembled WGS sequence"/>
</dbReference>
<organism evidence="6 7">
    <name type="scientific">Operophtera brumata</name>
    <name type="common">Winter moth</name>
    <name type="synonym">Phalaena brumata</name>
    <dbReference type="NCBI Taxonomy" id="104452"/>
    <lineage>
        <taxon>Eukaryota</taxon>
        <taxon>Metazoa</taxon>
        <taxon>Ecdysozoa</taxon>
        <taxon>Arthropoda</taxon>
        <taxon>Hexapoda</taxon>
        <taxon>Insecta</taxon>
        <taxon>Pterygota</taxon>
        <taxon>Neoptera</taxon>
        <taxon>Endopterygota</taxon>
        <taxon>Lepidoptera</taxon>
        <taxon>Glossata</taxon>
        <taxon>Ditrysia</taxon>
        <taxon>Geometroidea</taxon>
        <taxon>Geometridae</taxon>
        <taxon>Larentiinae</taxon>
        <taxon>Operophtera</taxon>
    </lineage>
</organism>
<evidence type="ECO:0000256" key="4">
    <source>
        <dbReference type="ARBA" id="ARBA00023136"/>
    </source>
</evidence>
<protein>
    <submittedName>
        <fullName evidence="6">Uncharacterized protein</fullName>
    </submittedName>
</protein>
<keyword evidence="3" id="KW-1133">Transmembrane helix</keyword>
<sequence>VISCISVFFICISVLCFCLKTHPGLRVLTAPRPPEENTTGLSLEMVPRLDNGKPHVAFFYIELVCN</sequence>
<evidence type="ECO:0000313" key="7">
    <source>
        <dbReference type="Proteomes" id="UP000037510"/>
    </source>
</evidence>
<dbReference type="Gene3D" id="1.20.120.350">
    <property type="entry name" value="Voltage-gated potassium channels. Chain C"/>
    <property type="match status" value="1"/>
</dbReference>
<evidence type="ECO:0000256" key="3">
    <source>
        <dbReference type="ARBA" id="ARBA00022989"/>
    </source>
</evidence>
<keyword evidence="5" id="KW-0732">Signal</keyword>